<evidence type="ECO:0000313" key="5">
    <source>
        <dbReference type="EMBL" id="MEQ2521321.1"/>
    </source>
</evidence>
<feature type="domain" description="HTH gntR-type" evidence="4">
    <location>
        <begin position="9"/>
        <end position="77"/>
    </location>
</feature>
<comment type="caution">
    <text evidence="5">The sequence shown here is derived from an EMBL/GenBank/DDBJ whole genome shotgun (WGS) entry which is preliminary data.</text>
</comment>
<evidence type="ECO:0000256" key="3">
    <source>
        <dbReference type="ARBA" id="ARBA00023163"/>
    </source>
</evidence>
<accession>A0ABV1GHI7</accession>
<sequence>MEFTRLSAPSLKDLFVQQLQGKILSGELPVGTQLPPERELARQMQVSRAVVNGGLAELAGQGFLEVRPRQGTCVADYRREGNLSTLIAIMEFRGGVLGKDEIRSILEVRRALEHLAVESAIRHASDESLARLGDILEKLAASEDAAQAAETAFQFQHELALAGGNSILPLIYYSFKAPVITLWVRFCRLYGIEALCRNTETLYTYLRARDLTAASQWIDTYLGKAISGSQQIYTE</sequence>
<dbReference type="PANTHER" id="PTHR43537">
    <property type="entry name" value="TRANSCRIPTIONAL REGULATOR, GNTR FAMILY"/>
    <property type="match status" value="1"/>
</dbReference>
<dbReference type="SMART" id="SM00345">
    <property type="entry name" value="HTH_GNTR"/>
    <property type="match status" value="1"/>
</dbReference>
<dbReference type="SUPFAM" id="SSF48008">
    <property type="entry name" value="GntR ligand-binding domain-like"/>
    <property type="match status" value="1"/>
</dbReference>
<dbReference type="InterPro" id="IPR008920">
    <property type="entry name" value="TF_FadR/GntR_C"/>
</dbReference>
<dbReference type="InterPro" id="IPR000524">
    <property type="entry name" value="Tscrpt_reg_HTH_GntR"/>
</dbReference>
<dbReference type="SUPFAM" id="SSF46785">
    <property type="entry name" value="Winged helix' DNA-binding domain"/>
    <property type="match status" value="1"/>
</dbReference>
<dbReference type="PANTHER" id="PTHR43537:SF44">
    <property type="entry name" value="GNTR FAMILY REGULATORY PROTEIN"/>
    <property type="match status" value="1"/>
</dbReference>
<evidence type="ECO:0000259" key="4">
    <source>
        <dbReference type="PROSITE" id="PS50949"/>
    </source>
</evidence>
<keyword evidence="3" id="KW-0804">Transcription</keyword>
<evidence type="ECO:0000256" key="2">
    <source>
        <dbReference type="ARBA" id="ARBA00023125"/>
    </source>
</evidence>
<name>A0ABV1GHI7_9FIRM</name>
<proteinExistence type="predicted"/>
<organism evidence="5 6">
    <name type="scientific">Ruthenibacterium intestinale</name>
    <dbReference type="NCBI Taxonomy" id="3133163"/>
    <lineage>
        <taxon>Bacteria</taxon>
        <taxon>Bacillati</taxon>
        <taxon>Bacillota</taxon>
        <taxon>Clostridia</taxon>
        <taxon>Eubacteriales</taxon>
        <taxon>Oscillospiraceae</taxon>
        <taxon>Ruthenibacterium</taxon>
    </lineage>
</organism>
<dbReference type="CDD" id="cd07377">
    <property type="entry name" value="WHTH_GntR"/>
    <property type="match status" value="1"/>
</dbReference>
<dbReference type="Pfam" id="PF00392">
    <property type="entry name" value="GntR"/>
    <property type="match status" value="1"/>
</dbReference>
<dbReference type="PROSITE" id="PS50949">
    <property type="entry name" value="HTH_GNTR"/>
    <property type="match status" value="1"/>
</dbReference>
<evidence type="ECO:0000256" key="1">
    <source>
        <dbReference type="ARBA" id="ARBA00023015"/>
    </source>
</evidence>
<keyword evidence="6" id="KW-1185">Reference proteome</keyword>
<keyword evidence="2" id="KW-0238">DNA-binding</keyword>
<dbReference type="InterPro" id="IPR036390">
    <property type="entry name" value="WH_DNA-bd_sf"/>
</dbReference>
<keyword evidence="1" id="KW-0805">Transcription regulation</keyword>
<dbReference type="Pfam" id="PF07729">
    <property type="entry name" value="FCD"/>
    <property type="match status" value="1"/>
</dbReference>
<dbReference type="InterPro" id="IPR011711">
    <property type="entry name" value="GntR_C"/>
</dbReference>
<evidence type="ECO:0000313" key="6">
    <source>
        <dbReference type="Proteomes" id="UP001477672"/>
    </source>
</evidence>
<gene>
    <name evidence="5" type="ORF">WMO24_12895</name>
</gene>
<dbReference type="PRINTS" id="PR00035">
    <property type="entry name" value="HTHGNTR"/>
</dbReference>
<protein>
    <submittedName>
        <fullName evidence="5">GntR family transcriptional regulator</fullName>
    </submittedName>
</protein>
<dbReference type="Gene3D" id="1.20.120.530">
    <property type="entry name" value="GntR ligand-binding domain-like"/>
    <property type="match status" value="1"/>
</dbReference>
<dbReference type="EMBL" id="JBBMFA010000105">
    <property type="protein sequence ID" value="MEQ2521321.1"/>
    <property type="molecule type" value="Genomic_DNA"/>
</dbReference>
<dbReference type="Gene3D" id="1.10.10.10">
    <property type="entry name" value="Winged helix-like DNA-binding domain superfamily/Winged helix DNA-binding domain"/>
    <property type="match status" value="1"/>
</dbReference>
<dbReference type="InterPro" id="IPR036388">
    <property type="entry name" value="WH-like_DNA-bd_sf"/>
</dbReference>
<dbReference type="RefSeq" id="WP_349216834.1">
    <property type="nucleotide sequence ID" value="NZ_JBBMFA010000105.1"/>
</dbReference>
<reference evidence="5 6" key="1">
    <citation type="submission" date="2024-03" db="EMBL/GenBank/DDBJ databases">
        <title>Human intestinal bacterial collection.</title>
        <authorList>
            <person name="Pauvert C."/>
            <person name="Hitch T.C.A."/>
            <person name="Clavel T."/>
        </authorList>
    </citation>
    <scope>NUCLEOTIDE SEQUENCE [LARGE SCALE GENOMIC DNA]</scope>
    <source>
        <strain evidence="5 6">CLA-JM-H11</strain>
    </source>
</reference>
<dbReference type="SMART" id="SM00895">
    <property type="entry name" value="FCD"/>
    <property type="match status" value="1"/>
</dbReference>
<dbReference type="Proteomes" id="UP001477672">
    <property type="component" value="Unassembled WGS sequence"/>
</dbReference>